<reference evidence="1" key="1">
    <citation type="submission" date="2018-11" db="EMBL/GenBank/DDBJ databases">
        <authorList>
            <consortium name="Pathogen Informatics"/>
        </authorList>
    </citation>
    <scope>NUCLEOTIDE SEQUENCE</scope>
</reference>
<accession>A0A3S5A4L4</accession>
<sequence>MCGLSSFAFNIEFMGILDKLRSAASELKEAAASLDDIDQDLLSMKAGHVSVLFKFVADDDLILRLNVLES</sequence>
<dbReference type="Proteomes" id="UP000784294">
    <property type="component" value="Unassembled WGS sequence"/>
</dbReference>
<gene>
    <name evidence="1" type="ORF">PXEA_LOCUS20983</name>
</gene>
<proteinExistence type="predicted"/>
<name>A0A3S5A4L4_9PLAT</name>
<dbReference type="AlphaFoldDB" id="A0A3S5A4L4"/>
<evidence type="ECO:0000313" key="1">
    <source>
        <dbReference type="EMBL" id="VEL27543.1"/>
    </source>
</evidence>
<dbReference type="EMBL" id="CAAALY010087950">
    <property type="protein sequence ID" value="VEL27543.1"/>
    <property type="molecule type" value="Genomic_DNA"/>
</dbReference>
<organism evidence="1 2">
    <name type="scientific">Protopolystoma xenopodis</name>
    <dbReference type="NCBI Taxonomy" id="117903"/>
    <lineage>
        <taxon>Eukaryota</taxon>
        <taxon>Metazoa</taxon>
        <taxon>Spiralia</taxon>
        <taxon>Lophotrochozoa</taxon>
        <taxon>Platyhelminthes</taxon>
        <taxon>Monogenea</taxon>
        <taxon>Polyopisthocotylea</taxon>
        <taxon>Polystomatidea</taxon>
        <taxon>Polystomatidae</taxon>
        <taxon>Protopolystoma</taxon>
    </lineage>
</organism>
<keyword evidence="2" id="KW-1185">Reference proteome</keyword>
<evidence type="ECO:0000313" key="2">
    <source>
        <dbReference type="Proteomes" id="UP000784294"/>
    </source>
</evidence>
<comment type="caution">
    <text evidence="1">The sequence shown here is derived from an EMBL/GenBank/DDBJ whole genome shotgun (WGS) entry which is preliminary data.</text>
</comment>
<protein>
    <submittedName>
        <fullName evidence="1">Uncharacterized protein</fullName>
    </submittedName>
</protein>